<dbReference type="GO" id="GO:0008285">
    <property type="term" value="P:negative regulation of cell population proliferation"/>
    <property type="evidence" value="ECO:0007669"/>
    <property type="project" value="Ensembl"/>
</dbReference>
<dbReference type="AlphaFoldDB" id="A0A7N9IF88"/>
<dbReference type="Proteomes" id="UP000233100">
    <property type="component" value="Chromosome 15"/>
</dbReference>
<keyword evidence="2" id="KW-1017">Isopeptide bond</keyword>
<evidence type="ECO:0000313" key="9">
    <source>
        <dbReference type="Proteomes" id="UP000233100"/>
    </source>
</evidence>
<keyword evidence="4" id="KW-0539">Nucleus</keyword>
<dbReference type="PANTHER" id="PTHR46105:SF2">
    <property type="entry name" value="NUCLEUS ACCUMBENS-ASSOCIATED PROTEIN 2"/>
    <property type="match status" value="1"/>
</dbReference>
<evidence type="ECO:0000256" key="5">
    <source>
        <dbReference type="SAM" id="MobiDB-lite"/>
    </source>
</evidence>
<dbReference type="PANTHER" id="PTHR46105">
    <property type="entry name" value="AGAP004733-PA"/>
    <property type="match status" value="1"/>
</dbReference>
<dbReference type="Pfam" id="PF10523">
    <property type="entry name" value="BEN"/>
    <property type="match status" value="1"/>
</dbReference>
<dbReference type="GO" id="GO:0000978">
    <property type="term" value="F:RNA polymerase II cis-regulatory region sequence-specific DNA binding"/>
    <property type="evidence" value="ECO:0007669"/>
    <property type="project" value="Ensembl"/>
</dbReference>
<dbReference type="Gene3D" id="1.10.10.2590">
    <property type="entry name" value="BEN domain"/>
    <property type="match status" value="1"/>
</dbReference>
<keyword evidence="3" id="KW-0832">Ubl conjugation</keyword>
<dbReference type="GO" id="GO:0001227">
    <property type="term" value="F:DNA-binding transcription repressor activity, RNA polymerase II-specific"/>
    <property type="evidence" value="ECO:0007669"/>
    <property type="project" value="Ensembl"/>
</dbReference>
<evidence type="ECO:0000256" key="3">
    <source>
        <dbReference type="ARBA" id="ARBA00022843"/>
    </source>
</evidence>
<proteinExistence type="predicted"/>
<reference evidence="8" key="3">
    <citation type="submission" date="2025-09" db="UniProtKB">
        <authorList>
            <consortium name="Ensembl"/>
        </authorList>
    </citation>
    <scope>IDENTIFICATION</scope>
</reference>
<dbReference type="InterPro" id="IPR018379">
    <property type="entry name" value="BEN_domain"/>
</dbReference>
<dbReference type="Pfam" id="PF00651">
    <property type="entry name" value="BTB"/>
    <property type="match status" value="1"/>
</dbReference>
<organism evidence="8 9">
    <name type="scientific">Macaca fascicularis</name>
    <name type="common">Crab-eating macaque</name>
    <name type="synonym">Cynomolgus monkey</name>
    <dbReference type="NCBI Taxonomy" id="9541"/>
    <lineage>
        <taxon>Eukaryota</taxon>
        <taxon>Metazoa</taxon>
        <taxon>Chordata</taxon>
        <taxon>Craniata</taxon>
        <taxon>Vertebrata</taxon>
        <taxon>Euteleostomi</taxon>
        <taxon>Mammalia</taxon>
        <taxon>Eutheria</taxon>
        <taxon>Euarchontoglires</taxon>
        <taxon>Primates</taxon>
        <taxon>Haplorrhini</taxon>
        <taxon>Catarrhini</taxon>
        <taxon>Cercopithecidae</taxon>
        <taxon>Cercopithecinae</taxon>
        <taxon>Macaca</taxon>
    </lineage>
</organism>
<feature type="region of interest" description="Disordered" evidence="5">
    <location>
        <begin position="1"/>
        <end position="44"/>
    </location>
</feature>
<dbReference type="GO" id="GO:1902231">
    <property type="term" value="P:positive regulation of intrinsic apoptotic signaling pathway in response to DNA damage"/>
    <property type="evidence" value="ECO:0007669"/>
    <property type="project" value="Ensembl"/>
</dbReference>
<dbReference type="SMART" id="SM01025">
    <property type="entry name" value="BEN"/>
    <property type="match status" value="1"/>
</dbReference>
<dbReference type="Gene3D" id="3.30.710.10">
    <property type="entry name" value="Potassium Channel Kv1.1, Chain A"/>
    <property type="match status" value="1"/>
</dbReference>
<dbReference type="SMART" id="SM00225">
    <property type="entry name" value="BTB"/>
    <property type="match status" value="1"/>
</dbReference>
<name>A0A7N9IF88_MACFA</name>
<feature type="compositionally biased region" description="Low complexity" evidence="5">
    <location>
        <begin position="1"/>
        <end position="19"/>
    </location>
</feature>
<dbReference type="GO" id="GO:0042803">
    <property type="term" value="F:protein homodimerization activity"/>
    <property type="evidence" value="ECO:0007669"/>
    <property type="project" value="Ensembl"/>
</dbReference>
<comment type="subcellular location">
    <subcellularLocation>
        <location evidence="1">Nucleus</location>
    </subcellularLocation>
</comment>
<feature type="compositionally biased region" description="Polar residues" evidence="5">
    <location>
        <begin position="290"/>
        <end position="308"/>
    </location>
</feature>
<evidence type="ECO:0000313" key="8">
    <source>
        <dbReference type="Ensembl" id="ENSMFAP00000059160.1"/>
    </source>
</evidence>
<dbReference type="GO" id="GO:0042826">
    <property type="term" value="F:histone deacetylase binding"/>
    <property type="evidence" value="ECO:0007669"/>
    <property type="project" value="Ensembl"/>
</dbReference>
<dbReference type="Ensembl" id="ENSMFAT00000074199.1">
    <property type="protein sequence ID" value="ENSMFAP00000059160.1"/>
    <property type="gene ID" value="ENSMFAG00000052501.1"/>
</dbReference>
<dbReference type="GO" id="GO:0031503">
    <property type="term" value="P:protein-containing complex localization"/>
    <property type="evidence" value="ECO:0007669"/>
    <property type="project" value="Ensembl"/>
</dbReference>
<dbReference type="GO" id="GO:0005739">
    <property type="term" value="C:mitochondrion"/>
    <property type="evidence" value="ECO:0007669"/>
    <property type="project" value="Ensembl"/>
</dbReference>
<dbReference type="GO" id="GO:0005730">
    <property type="term" value="C:nucleolus"/>
    <property type="evidence" value="ECO:0007669"/>
    <property type="project" value="Ensembl"/>
</dbReference>
<evidence type="ECO:0000259" key="7">
    <source>
        <dbReference type="PROSITE" id="PS51457"/>
    </source>
</evidence>
<dbReference type="FunFam" id="3.30.710.10:FF:000009">
    <property type="entry name" value="Zinc finger and BTB domain-containing 37"/>
    <property type="match status" value="1"/>
</dbReference>
<gene>
    <name evidence="8" type="primary">NACC2</name>
</gene>
<dbReference type="InterPro" id="IPR000210">
    <property type="entry name" value="BTB/POZ_dom"/>
</dbReference>
<evidence type="ECO:0000256" key="4">
    <source>
        <dbReference type="ARBA" id="ARBA00023242"/>
    </source>
</evidence>
<feature type="region of interest" description="Disordered" evidence="5">
    <location>
        <begin position="285"/>
        <end position="317"/>
    </location>
</feature>
<evidence type="ECO:0000256" key="2">
    <source>
        <dbReference type="ARBA" id="ARBA00022499"/>
    </source>
</evidence>
<dbReference type="PROSITE" id="PS51457">
    <property type="entry name" value="BEN"/>
    <property type="match status" value="1"/>
</dbReference>
<reference evidence="8 9" key="1">
    <citation type="submission" date="2013-03" db="EMBL/GenBank/DDBJ databases">
        <authorList>
            <person name="Warren W."/>
            <person name="Wilson R.K."/>
        </authorList>
    </citation>
    <scope>NUCLEOTIDE SEQUENCE</scope>
</reference>
<protein>
    <submittedName>
        <fullName evidence="8">NACC family member 2</fullName>
    </submittedName>
</protein>
<keyword evidence="9" id="KW-1185">Reference proteome</keyword>
<dbReference type="GeneTree" id="ENSGT00940000159244"/>
<evidence type="ECO:0000256" key="1">
    <source>
        <dbReference type="ARBA" id="ARBA00004123"/>
    </source>
</evidence>
<sequence length="603" mass="65593">MGAGAPGRRALPAAGGAPQLPRPDRAGRPQMSPSRAAPLRAQPRRCPPAMSQMLHIEIPNFGNTVLGCLNEQRLLGLYCDVSIVVKGQAFKAHRAVLAASSLYFRDLFSGNSKNAFELPGSVPPACFQQILSFCYTGRLTMTASEQLVVMYTAGFLQIQHIVERGTDLMFKVSSPHCDSQTAVIEDAGSEPQSPCNQLQPAAAAPLRRVPSVPIPLLTRVKHEAMELPPAGPGLAPSVRWRRGPGTAWRWLQGLRWRCSPLKLPRVSYYGVPSLATLIPGIQQMPYPQGERTSPGASSLPTTDSPTSYHNEEDEEDDEAYDTMVEEQYGQMYIKASGSYAVQEKPEPVPLESRSCVLIRRDLVALPASLISQIGYRCHPKLYSEGDPGEKLELVAGSGVYITRGQLMNCHLCAGVKHKVLLRRLLATFFDRNTLANSCGTGIRSSTSDPSRKPLDSRVLNAVKLYCQNFAPSFKESEMNVIAADMCTNARRVRKRWLPKIKSMLPEGVEMYRTVMGSSAASVPLDPEFPPAAAQVFEQRIYAERRSDAATIVALRTDAVNVDLSTATNPAFDAGEEVDGAGSVIQEVAAPEPLPPMARAPTAL</sequence>
<reference evidence="8" key="2">
    <citation type="submission" date="2025-08" db="UniProtKB">
        <authorList>
            <consortium name="Ensembl"/>
        </authorList>
    </citation>
    <scope>IDENTIFICATION</scope>
</reference>
<feature type="domain" description="BTB" evidence="6">
    <location>
        <begin position="79"/>
        <end position="143"/>
    </location>
</feature>
<evidence type="ECO:0000259" key="6">
    <source>
        <dbReference type="PROSITE" id="PS50097"/>
    </source>
</evidence>
<dbReference type="GO" id="GO:0044877">
    <property type="term" value="F:protein-containing complex binding"/>
    <property type="evidence" value="ECO:0007669"/>
    <property type="project" value="Ensembl"/>
</dbReference>
<dbReference type="CDD" id="cd18289">
    <property type="entry name" value="BTB_POZ_BTBD14A_NAC2"/>
    <property type="match status" value="1"/>
</dbReference>
<dbReference type="FunFam" id="1.10.10.2590:FF:000002">
    <property type="entry name" value="Putative nucleus accumbens-associated protein 2"/>
    <property type="match status" value="1"/>
</dbReference>
<dbReference type="GO" id="GO:0051260">
    <property type="term" value="P:protein homooligomerization"/>
    <property type="evidence" value="ECO:0007669"/>
    <property type="project" value="Ensembl"/>
</dbReference>
<dbReference type="InterPro" id="IPR050457">
    <property type="entry name" value="ZnFinger_BTB_dom_contain"/>
</dbReference>
<accession>A0A7N9IF88</accession>
<feature type="domain" description="BEN" evidence="7">
    <location>
        <begin position="396"/>
        <end position="493"/>
    </location>
</feature>
<dbReference type="InterPro" id="IPR011333">
    <property type="entry name" value="SKP1/BTB/POZ_sf"/>
</dbReference>
<dbReference type="SUPFAM" id="SSF54695">
    <property type="entry name" value="POZ domain"/>
    <property type="match status" value="1"/>
</dbReference>
<dbReference type="GO" id="GO:0000785">
    <property type="term" value="C:chromatin"/>
    <property type="evidence" value="ECO:0007669"/>
    <property type="project" value="Ensembl"/>
</dbReference>
<dbReference type="PROSITE" id="PS50097">
    <property type="entry name" value="BTB"/>
    <property type="match status" value="1"/>
</dbReference>